<sequence>GWLVGAIGSFLEELLSSSDPAVVLEAGRTLLEVGHWCFTMPVNYGSGQISASGWVAKASSALLSLWDKQNALPARPDIIVAVTKHLCDFEAPFLGARSQGVLALIPQLQNADDRVRALAQVWHAVLVTELRIRSERRARGDSAGQLILQPVLEGGFVSSIVSGTRNPRIEPALAAMISRAQYPAFKEELVCSLLQSLMQLMSVDEVQEAFAEADPAVSQSSSAAALKSAIKADRQWQAVDWMAATVVALHEMQACLGWEPEVVEFQLGMTLPSDLWLQLLQAVGHTLHLILQYFGTTGVIRVRKEGGKKNLSDANSVSLLKTAAAEGAEIQKMMRRMLTYWGFLNPALQPRVLWIVTRHLEMPAESGQMWGQMFMALNDVLLVRPSEARKKEIRDRAAAAAEGRMAQMQSKGSGPSTPRSSRQPLAMPPSLDHAEVALEGLVVGMACLRYQADLLAQHAKTALPPKTLAGVRHVAHNLEQICSKLQDKEHCSVDIREMCSSSLQVLAKASEVQGSEPDADGEPMDRGASTGTSTPNESDPNQPMASPRPEAGILDRPPGQCILEGYPFGAPKSQATRHAKRARRHRALASCVQEAVRGAFSHGSARPVGDDPPPVVGQSSPDELAAAVGGLGLKVEDSRAGHAHELTGPGDPVRLTAEHRVNCGARSVTITLITENQLSVTLEGVQLGIAVEGPASAPEERNLNTSWNIPPHESRMHHVELSLFGFGRVELQLKVDLLASGSPVLSCSPHIVSLVDFLMPLEEPTSPGDFYREVDVLPSSAHFSGVCRWPGSEGGLKLLSALETKPLSRVLPQQLMSMGIINAAYVANTTLGDRVAIMISGQLLDMWTLGLAQRAAHSGPGAGYHFVCRITVASSSEKVIAAIMESPSDFLADVSDGGLALGLNPGGGPPPPSTPIQGCLLPDRPLGPDHQDGMDLQSVVFNEWLRLRS</sequence>
<comment type="caution">
    <text evidence="2">The sequence shown here is derived from an EMBL/GenBank/DDBJ whole genome shotgun (WGS) entry which is preliminary data.</text>
</comment>
<dbReference type="PANTHER" id="PTHR36029:SF1">
    <property type="entry name" value="PROTEIN TPLATE"/>
    <property type="match status" value="1"/>
</dbReference>
<evidence type="ECO:0000256" key="1">
    <source>
        <dbReference type="SAM" id="MobiDB-lite"/>
    </source>
</evidence>
<organism evidence="2 3">
    <name type="scientific">Ostreobium quekettii</name>
    <dbReference type="NCBI Taxonomy" id="121088"/>
    <lineage>
        <taxon>Eukaryota</taxon>
        <taxon>Viridiplantae</taxon>
        <taxon>Chlorophyta</taxon>
        <taxon>core chlorophytes</taxon>
        <taxon>Ulvophyceae</taxon>
        <taxon>TCBD clade</taxon>
        <taxon>Bryopsidales</taxon>
        <taxon>Ostreobineae</taxon>
        <taxon>Ostreobiaceae</taxon>
        <taxon>Ostreobium</taxon>
    </lineage>
</organism>
<dbReference type="GO" id="GO:0006897">
    <property type="term" value="P:endocytosis"/>
    <property type="evidence" value="ECO:0007669"/>
    <property type="project" value="InterPro"/>
</dbReference>
<feature type="region of interest" description="Disordered" evidence="1">
    <location>
        <begin position="509"/>
        <end position="563"/>
    </location>
</feature>
<dbReference type="AlphaFoldDB" id="A0A8S1IPU0"/>
<feature type="region of interest" description="Disordered" evidence="1">
    <location>
        <begin position="901"/>
        <end position="922"/>
    </location>
</feature>
<keyword evidence="3" id="KW-1185">Reference proteome</keyword>
<dbReference type="Proteomes" id="UP000708148">
    <property type="component" value="Unassembled WGS sequence"/>
</dbReference>
<dbReference type="PANTHER" id="PTHR36029">
    <property type="entry name" value="TSET COMPLEX MEMBER TSTA"/>
    <property type="match status" value="1"/>
</dbReference>
<gene>
    <name evidence="2" type="ORF">OSTQU699_LOCUS2152</name>
</gene>
<feature type="compositionally biased region" description="Polar residues" evidence="1">
    <location>
        <begin position="407"/>
        <end position="423"/>
    </location>
</feature>
<evidence type="ECO:0000313" key="2">
    <source>
        <dbReference type="EMBL" id="CAD7696791.1"/>
    </source>
</evidence>
<name>A0A8S1IPU0_9CHLO</name>
<accession>A0A8S1IPU0</accession>
<feature type="compositionally biased region" description="Polar residues" evidence="1">
    <location>
        <begin position="529"/>
        <end position="544"/>
    </location>
</feature>
<proteinExistence type="predicted"/>
<feature type="region of interest" description="Disordered" evidence="1">
    <location>
        <begin position="393"/>
        <end position="427"/>
    </location>
</feature>
<dbReference type="EMBL" id="CAJHUC010000546">
    <property type="protein sequence ID" value="CAD7696791.1"/>
    <property type="molecule type" value="Genomic_DNA"/>
</dbReference>
<reference evidence="2" key="1">
    <citation type="submission" date="2020-12" db="EMBL/GenBank/DDBJ databases">
        <authorList>
            <person name="Iha C."/>
        </authorList>
    </citation>
    <scope>NUCLEOTIDE SEQUENCE</scope>
</reference>
<evidence type="ECO:0000313" key="3">
    <source>
        <dbReference type="Proteomes" id="UP000708148"/>
    </source>
</evidence>
<protein>
    <submittedName>
        <fullName evidence="2">Uncharacterized protein</fullName>
    </submittedName>
</protein>
<dbReference type="OrthoDB" id="553276at2759"/>
<dbReference type="InterPro" id="IPR037501">
    <property type="entry name" value="TPLATE"/>
</dbReference>
<feature type="non-terminal residue" evidence="2">
    <location>
        <position position="1"/>
    </location>
</feature>